<comment type="caution">
    <text evidence="1">The sequence shown here is derived from an EMBL/GenBank/DDBJ whole genome shotgun (WGS) entry which is preliminary data.</text>
</comment>
<accession>A0ACC2BHN2</accession>
<evidence type="ECO:0000313" key="1">
    <source>
        <dbReference type="EMBL" id="KAJ7529246.1"/>
    </source>
</evidence>
<proteinExistence type="predicted"/>
<protein>
    <submittedName>
        <fullName evidence="1">Uncharacterized protein</fullName>
    </submittedName>
</protein>
<evidence type="ECO:0000313" key="2">
    <source>
        <dbReference type="Proteomes" id="UP001162992"/>
    </source>
</evidence>
<dbReference type="EMBL" id="CM055106">
    <property type="protein sequence ID" value="KAJ7529246.1"/>
    <property type="molecule type" value="Genomic_DNA"/>
</dbReference>
<name>A0ACC2BHN2_DIPCM</name>
<organism evidence="1 2">
    <name type="scientific">Diphasiastrum complanatum</name>
    <name type="common">Issler's clubmoss</name>
    <name type="synonym">Lycopodium complanatum</name>
    <dbReference type="NCBI Taxonomy" id="34168"/>
    <lineage>
        <taxon>Eukaryota</taxon>
        <taxon>Viridiplantae</taxon>
        <taxon>Streptophyta</taxon>
        <taxon>Embryophyta</taxon>
        <taxon>Tracheophyta</taxon>
        <taxon>Lycopodiopsida</taxon>
        <taxon>Lycopodiales</taxon>
        <taxon>Lycopodiaceae</taxon>
        <taxon>Lycopodioideae</taxon>
        <taxon>Diphasiastrum</taxon>
    </lineage>
</organism>
<reference evidence="2" key="1">
    <citation type="journal article" date="2024" name="Proc. Natl. Acad. Sci. U.S.A.">
        <title>Extraordinary preservation of gene collinearity over three hundred million years revealed in homosporous lycophytes.</title>
        <authorList>
            <person name="Li C."/>
            <person name="Wickell D."/>
            <person name="Kuo L.Y."/>
            <person name="Chen X."/>
            <person name="Nie B."/>
            <person name="Liao X."/>
            <person name="Peng D."/>
            <person name="Ji J."/>
            <person name="Jenkins J."/>
            <person name="Williams M."/>
            <person name="Shu S."/>
            <person name="Plott C."/>
            <person name="Barry K."/>
            <person name="Rajasekar S."/>
            <person name="Grimwood J."/>
            <person name="Han X."/>
            <person name="Sun S."/>
            <person name="Hou Z."/>
            <person name="He W."/>
            <person name="Dai G."/>
            <person name="Sun C."/>
            <person name="Schmutz J."/>
            <person name="Leebens-Mack J.H."/>
            <person name="Li F.W."/>
            <person name="Wang L."/>
        </authorList>
    </citation>
    <scope>NUCLEOTIDE SEQUENCE [LARGE SCALE GENOMIC DNA]</scope>
    <source>
        <strain evidence="2">cv. PW_Plant_1</strain>
    </source>
</reference>
<gene>
    <name evidence="1" type="ORF">O6H91_15G040000</name>
</gene>
<dbReference type="Proteomes" id="UP001162992">
    <property type="component" value="Chromosome 15"/>
</dbReference>
<sequence length="97" mass="11541">MEQRRMLFMSWQMKMVICFMSSLISKQISVLECCDIIQRQDDQKMVICFMRSLIWKQIFVLACGDTYGASDWCSFRFGEIIRKQDDQEVFCILSKLS</sequence>
<keyword evidence="2" id="KW-1185">Reference proteome</keyword>